<accession>A0ABU3ZMW8</accession>
<reference evidence="1 2" key="1">
    <citation type="submission" date="2023-10" db="EMBL/GenBank/DDBJ databases">
        <title>Marine bacteria isolated from horseshoe crab.</title>
        <authorList>
            <person name="Cheng T.H."/>
        </authorList>
    </citation>
    <scope>NUCLEOTIDE SEQUENCE [LARGE SCALE GENOMIC DNA]</scope>
    <source>
        <strain evidence="1 2">HSC6</strain>
    </source>
</reference>
<dbReference type="Proteomes" id="UP001186452">
    <property type="component" value="Unassembled WGS sequence"/>
</dbReference>
<sequence length="434" mass="48954">MKKQLITIALSSLVILSGCGGGGGGKAQDRSANIDGDPALELLRAYQSDSPSAAAALDCVTLYKKNQSCLVSDIAPLGYVTSQNVTVEDIAARLVVSHAWMGDNFVSALREMPQDLLNLFRSVNAVVLSYEVRPSFYHSGTASLYIDPRYLWLSDSQWRDIYQQDDYRDAYQSQLKFITANRYLDPYGDYVLTSNTYDVDYNASRNLEQITRGLYRLLAHELAHANDYLPQDTLADLDTSQTVWWNIQRRIPANSELNRDQPLSSTMLHQMAQVSFRGEKPTQEQLQFDAATMGNEFEFDGAADFYAYSSQAEDVAMLFEAFMMHKEYQATSDVAFLVEPTVSDPNCDDYKIGWGQRDRLADSLVKARAKQVAERILLRDLGTEFSHIDENTDPLPFGAGWCEAQSYFVSGKPIIKSVQQAQSRFFFRDDFSRE</sequence>
<proteinExistence type="predicted"/>
<evidence type="ECO:0000313" key="1">
    <source>
        <dbReference type="EMBL" id="MDV5171464.1"/>
    </source>
</evidence>
<name>A0ABU3ZMW8_9GAMM</name>
<dbReference type="RefSeq" id="WP_317524286.1">
    <property type="nucleotide sequence ID" value="NZ_JAWJZI010000013.1"/>
</dbReference>
<dbReference type="EMBL" id="JAWJZI010000013">
    <property type="protein sequence ID" value="MDV5171464.1"/>
    <property type="molecule type" value="Genomic_DNA"/>
</dbReference>
<gene>
    <name evidence="1" type="ORF">R2X38_20900</name>
</gene>
<comment type="caution">
    <text evidence="1">The sequence shown here is derived from an EMBL/GenBank/DDBJ whole genome shotgun (WGS) entry which is preliminary data.</text>
</comment>
<protein>
    <recommendedName>
        <fullName evidence="3">Lipoprotein</fullName>
    </recommendedName>
</protein>
<keyword evidence="2" id="KW-1185">Reference proteome</keyword>
<organism evidence="1 2">
    <name type="scientific">Photobacterium rosenbergii</name>
    <dbReference type="NCBI Taxonomy" id="294936"/>
    <lineage>
        <taxon>Bacteria</taxon>
        <taxon>Pseudomonadati</taxon>
        <taxon>Pseudomonadota</taxon>
        <taxon>Gammaproteobacteria</taxon>
        <taxon>Vibrionales</taxon>
        <taxon>Vibrionaceae</taxon>
        <taxon>Photobacterium</taxon>
    </lineage>
</organism>
<evidence type="ECO:0008006" key="3">
    <source>
        <dbReference type="Google" id="ProtNLM"/>
    </source>
</evidence>
<evidence type="ECO:0000313" key="2">
    <source>
        <dbReference type="Proteomes" id="UP001186452"/>
    </source>
</evidence>
<dbReference type="PROSITE" id="PS51257">
    <property type="entry name" value="PROKAR_LIPOPROTEIN"/>
    <property type="match status" value="1"/>
</dbReference>